<evidence type="ECO:0000259" key="1">
    <source>
        <dbReference type="Pfam" id="PF05685"/>
    </source>
</evidence>
<comment type="caution">
    <text evidence="2">The sequence shown here is derived from an EMBL/GenBank/DDBJ whole genome shotgun (WGS) entry which is preliminary data.</text>
</comment>
<dbReference type="CDD" id="cd06260">
    <property type="entry name" value="DUF820-like"/>
    <property type="match status" value="1"/>
</dbReference>
<dbReference type="SUPFAM" id="SSF52980">
    <property type="entry name" value="Restriction endonuclease-like"/>
    <property type="match status" value="1"/>
</dbReference>
<protein>
    <submittedName>
        <fullName evidence="2">Uma2 family endonuclease</fullName>
    </submittedName>
</protein>
<keyword evidence="2" id="KW-0540">Nuclease</keyword>
<sequence length="224" mass="25445">MTTANPTAILNPQEADIPKWQRATWEDYLGYRDNPNLERVRVFFHKGYLLIEMGNEGINHASISDLLTILFYIWFSRQPGVTFSSFGRCVIEKPKRRAAAPDQVLYIGAGAPRWQDGEPRRINLNKWRVPDLVGEVADTTLATDLDEKKQIYAAMEIPEYWVTDVRGNRVLAFQLQEDGIYQQCEYSGALSGLPIAVLNGTLERLSEGNHGSATLWFNQQIVNL</sequence>
<proteinExistence type="predicted"/>
<dbReference type="PANTHER" id="PTHR35400:SF1">
    <property type="entry name" value="SLR1083 PROTEIN"/>
    <property type="match status" value="1"/>
</dbReference>
<keyword evidence="2" id="KW-0255">Endonuclease</keyword>
<dbReference type="InterPro" id="IPR012296">
    <property type="entry name" value="Nuclease_put_TT1808"/>
</dbReference>
<organism evidence="2">
    <name type="scientific">Planktothricoides sp. SpSt-374</name>
    <dbReference type="NCBI Taxonomy" id="2282167"/>
    <lineage>
        <taxon>Bacteria</taxon>
        <taxon>Bacillati</taxon>
        <taxon>Cyanobacteriota</taxon>
        <taxon>Cyanophyceae</taxon>
        <taxon>Oscillatoriophycideae</taxon>
        <taxon>Oscillatoriales</taxon>
        <taxon>Oscillatoriaceae</taxon>
        <taxon>Planktothricoides</taxon>
    </lineage>
</organism>
<dbReference type="GO" id="GO:0004519">
    <property type="term" value="F:endonuclease activity"/>
    <property type="evidence" value="ECO:0007669"/>
    <property type="project" value="UniProtKB-KW"/>
</dbReference>
<dbReference type="Gene3D" id="3.90.1570.10">
    <property type="entry name" value="tt1808, chain A"/>
    <property type="match status" value="1"/>
</dbReference>
<dbReference type="AlphaFoldDB" id="A0A7C3VRX2"/>
<evidence type="ECO:0000313" key="2">
    <source>
        <dbReference type="EMBL" id="HGG02291.1"/>
    </source>
</evidence>
<dbReference type="EMBL" id="DSPX01000173">
    <property type="protein sequence ID" value="HGG02291.1"/>
    <property type="molecule type" value="Genomic_DNA"/>
</dbReference>
<keyword evidence="2" id="KW-0378">Hydrolase</keyword>
<gene>
    <name evidence="2" type="ORF">ENR15_17025</name>
</gene>
<feature type="domain" description="Putative restriction endonuclease" evidence="1">
    <location>
        <begin position="25"/>
        <end position="191"/>
    </location>
</feature>
<dbReference type="InterPro" id="IPR011335">
    <property type="entry name" value="Restrct_endonuc-II-like"/>
</dbReference>
<accession>A0A7C3VRX2</accession>
<dbReference type="PANTHER" id="PTHR35400">
    <property type="entry name" value="SLR1083 PROTEIN"/>
    <property type="match status" value="1"/>
</dbReference>
<name>A0A7C3VRX2_9CYAN</name>
<dbReference type="Pfam" id="PF05685">
    <property type="entry name" value="Uma2"/>
    <property type="match status" value="1"/>
</dbReference>
<reference evidence="2" key="1">
    <citation type="journal article" date="2020" name="mSystems">
        <title>Genome- and Community-Level Interaction Insights into Carbon Utilization and Element Cycling Functions of Hydrothermarchaeota in Hydrothermal Sediment.</title>
        <authorList>
            <person name="Zhou Z."/>
            <person name="Liu Y."/>
            <person name="Xu W."/>
            <person name="Pan J."/>
            <person name="Luo Z.H."/>
            <person name="Li M."/>
        </authorList>
    </citation>
    <scope>NUCLEOTIDE SEQUENCE [LARGE SCALE GENOMIC DNA]</scope>
    <source>
        <strain evidence="2">SpSt-374</strain>
    </source>
</reference>
<dbReference type="InterPro" id="IPR008538">
    <property type="entry name" value="Uma2"/>
</dbReference>